<comment type="similarity">
    <text evidence="2">Belongs to the UPF0382 family.</text>
</comment>
<dbReference type="InterPro" id="IPR006696">
    <property type="entry name" value="DUF423"/>
</dbReference>
<sequence length="124" mass="13271">MARLFIILGSINLFLSVALGAFGAHGLEGRIADRLLEVYKTGVHYHMIHGLGLLGIGILGERGIAGMKQLKLAGWFHQFGILFFSFSLYALAMTGISWLGAITPIGGVCFLIGWVLLAIAAAKK</sequence>
<dbReference type="AlphaFoldDB" id="A0A511V9T4"/>
<accession>A0A511V9T4</accession>
<protein>
    <submittedName>
        <fullName evidence="7">UPF0382 membrane protein YwdK</fullName>
    </submittedName>
</protein>
<keyword evidence="4 6" id="KW-1133">Transmembrane helix</keyword>
<evidence type="ECO:0000256" key="6">
    <source>
        <dbReference type="SAM" id="Phobius"/>
    </source>
</evidence>
<evidence type="ECO:0000256" key="1">
    <source>
        <dbReference type="ARBA" id="ARBA00004141"/>
    </source>
</evidence>
<comment type="subcellular location">
    <subcellularLocation>
        <location evidence="1">Membrane</location>
        <topology evidence="1">Multi-pass membrane protein</topology>
    </subcellularLocation>
</comment>
<dbReference type="Proteomes" id="UP000321157">
    <property type="component" value="Unassembled WGS sequence"/>
</dbReference>
<organism evidence="7 8">
    <name type="scientific">Aneurinibacillus danicus</name>
    <dbReference type="NCBI Taxonomy" id="267746"/>
    <lineage>
        <taxon>Bacteria</taxon>
        <taxon>Bacillati</taxon>
        <taxon>Bacillota</taxon>
        <taxon>Bacilli</taxon>
        <taxon>Bacillales</taxon>
        <taxon>Paenibacillaceae</taxon>
        <taxon>Aneurinibacillus group</taxon>
        <taxon>Aneurinibacillus</taxon>
    </lineage>
</organism>
<dbReference type="PANTHER" id="PTHR43461:SF1">
    <property type="entry name" value="TRANSMEMBRANE PROTEIN 256"/>
    <property type="match status" value="1"/>
</dbReference>
<evidence type="ECO:0000256" key="5">
    <source>
        <dbReference type="ARBA" id="ARBA00023136"/>
    </source>
</evidence>
<keyword evidence="3 6" id="KW-0812">Transmembrane</keyword>
<evidence type="ECO:0000313" key="8">
    <source>
        <dbReference type="Proteomes" id="UP000321157"/>
    </source>
</evidence>
<name>A0A511V9T4_9BACL</name>
<proteinExistence type="inferred from homology"/>
<dbReference type="PANTHER" id="PTHR43461">
    <property type="entry name" value="TRANSMEMBRANE PROTEIN 256"/>
    <property type="match status" value="1"/>
</dbReference>
<dbReference type="OrthoDB" id="9802121at2"/>
<evidence type="ECO:0000313" key="7">
    <source>
        <dbReference type="EMBL" id="GEN35684.1"/>
    </source>
</evidence>
<dbReference type="Pfam" id="PF04241">
    <property type="entry name" value="DUF423"/>
    <property type="match status" value="1"/>
</dbReference>
<keyword evidence="5 6" id="KW-0472">Membrane</keyword>
<feature type="transmembrane region" description="Helical" evidence="6">
    <location>
        <begin position="72"/>
        <end position="92"/>
    </location>
</feature>
<feature type="transmembrane region" description="Helical" evidence="6">
    <location>
        <begin position="44"/>
        <end position="60"/>
    </location>
</feature>
<evidence type="ECO:0000256" key="3">
    <source>
        <dbReference type="ARBA" id="ARBA00022692"/>
    </source>
</evidence>
<dbReference type="EMBL" id="BJXX01000146">
    <property type="protein sequence ID" value="GEN35684.1"/>
    <property type="molecule type" value="Genomic_DNA"/>
</dbReference>
<keyword evidence="8" id="KW-1185">Reference proteome</keyword>
<feature type="transmembrane region" description="Helical" evidence="6">
    <location>
        <begin position="98"/>
        <end position="122"/>
    </location>
</feature>
<evidence type="ECO:0000256" key="4">
    <source>
        <dbReference type="ARBA" id="ARBA00022989"/>
    </source>
</evidence>
<reference evidence="7 8" key="1">
    <citation type="submission" date="2019-07" db="EMBL/GenBank/DDBJ databases">
        <title>Whole genome shotgun sequence of Aneurinibacillus danicus NBRC 102444.</title>
        <authorList>
            <person name="Hosoyama A."/>
            <person name="Uohara A."/>
            <person name="Ohji S."/>
            <person name="Ichikawa N."/>
        </authorList>
    </citation>
    <scope>NUCLEOTIDE SEQUENCE [LARGE SCALE GENOMIC DNA]</scope>
    <source>
        <strain evidence="7 8">NBRC 102444</strain>
    </source>
</reference>
<comment type="caution">
    <text evidence="7">The sequence shown here is derived from an EMBL/GenBank/DDBJ whole genome shotgun (WGS) entry which is preliminary data.</text>
</comment>
<gene>
    <name evidence="7" type="primary">ywdK</name>
    <name evidence="7" type="ORF">ADA01nite_31440</name>
</gene>
<dbReference type="GO" id="GO:0005886">
    <property type="term" value="C:plasma membrane"/>
    <property type="evidence" value="ECO:0007669"/>
    <property type="project" value="TreeGrafter"/>
</dbReference>
<dbReference type="RefSeq" id="WP_146811212.1">
    <property type="nucleotide sequence ID" value="NZ_BJXX01000146.1"/>
</dbReference>
<evidence type="ECO:0000256" key="2">
    <source>
        <dbReference type="ARBA" id="ARBA00009694"/>
    </source>
</evidence>